<gene>
    <name evidence="2" type="ORF">F2Q69_00040321</name>
</gene>
<comment type="caution">
    <text evidence="2">The sequence shown here is derived from an EMBL/GenBank/DDBJ whole genome shotgun (WGS) entry which is preliminary data.</text>
</comment>
<feature type="compositionally biased region" description="Polar residues" evidence="1">
    <location>
        <begin position="13"/>
        <end position="22"/>
    </location>
</feature>
<name>A0A8S9N5S2_BRACR</name>
<dbReference type="EMBL" id="QGKX02001621">
    <property type="protein sequence ID" value="KAF3499115.1"/>
    <property type="molecule type" value="Genomic_DNA"/>
</dbReference>
<accession>A0A8S9N5S2</accession>
<dbReference type="Proteomes" id="UP000712600">
    <property type="component" value="Unassembled WGS sequence"/>
</dbReference>
<sequence>METRNKEKDLEKGSTTPENTSKAMAGSLHPQPKSLRPASRMIGLIQGCVHSQSKALRSDAFQGLTGLWVMIGPNGEWTVLGKKILSTHKDPTQKSPNRPHDVVCPDRFQELRLRPRLGRMVRTEVDRGKAKEP</sequence>
<feature type="compositionally biased region" description="Basic and acidic residues" evidence="1">
    <location>
        <begin position="1"/>
        <end position="12"/>
    </location>
</feature>
<evidence type="ECO:0000256" key="1">
    <source>
        <dbReference type="SAM" id="MobiDB-lite"/>
    </source>
</evidence>
<reference evidence="2" key="1">
    <citation type="submission" date="2019-12" db="EMBL/GenBank/DDBJ databases">
        <title>Genome sequencing and annotation of Brassica cretica.</title>
        <authorList>
            <person name="Studholme D.J."/>
            <person name="Sarris P."/>
        </authorList>
    </citation>
    <scope>NUCLEOTIDE SEQUENCE</scope>
    <source>
        <strain evidence="2">PFS-109/04</strain>
        <tissue evidence="2">Leaf</tissue>
    </source>
</reference>
<evidence type="ECO:0000313" key="3">
    <source>
        <dbReference type="Proteomes" id="UP000712600"/>
    </source>
</evidence>
<organism evidence="2 3">
    <name type="scientific">Brassica cretica</name>
    <name type="common">Mustard</name>
    <dbReference type="NCBI Taxonomy" id="69181"/>
    <lineage>
        <taxon>Eukaryota</taxon>
        <taxon>Viridiplantae</taxon>
        <taxon>Streptophyta</taxon>
        <taxon>Embryophyta</taxon>
        <taxon>Tracheophyta</taxon>
        <taxon>Spermatophyta</taxon>
        <taxon>Magnoliopsida</taxon>
        <taxon>eudicotyledons</taxon>
        <taxon>Gunneridae</taxon>
        <taxon>Pentapetalae</taxon>
        <taxon>rosids</taxon>
        <taxon>malvids</taxon>
        <taxon>Brassicales</taxon>
        <taxon>Brassicaceae</taxon>
        <taxon>Brassiceae</taxon>
        <taxon>Brassica</taxon>
    </lineage>
</organism>
<evidence type="ECO:0000313" key="2">
    <source>
        <dbReference type="EMBL" id="KAF3499115.1"/>
    </source>
</evidence>
<protein>
    <submittedName>
        <fullName evidence="2">Uncharacterized protein</fullName>
    </submittedName>
</protein>
<dbReference type="AlphaFoldDB" id="A0A8S9N5S2"/>
<feature type="region of interest" description="Disordered" evidence="1">
    <location>
        <begin position="1"/>
        <end position="38"/>
    </location>
</feature>
<proteinExistence type="predicted"/>